<feature type="chain" id="PRO_5046144236" description="GH16 domain-containing protein" evidence="2">
    <location>
        <begin position="24"/>
        <end position="275"/>
    </location>
</feature>
<keyword evidence="2" id="KW-0732">Signal</keyword>
<comment type="caution">
    <text evidence="4">The sequence shown here is derived from an EMBL/GenBank/DDBJ whole genome shotgun (WGS) entry which is preliminary data.</text>
</comment>
<dbReference type="SUPFAM" id="SSF49899">
    <property type="entry name" value="Concanavalin A-like lectins/glucanases"/>
    <property type="match status" value="1"/>
</dbReference>
<dbReference type="InterPro" id="IPR013320">
    <property type="entry name" value="ConA-like_dom_sf"/>
</dbReference>
<evidence type="ECO:0000256" key="1">
    <source>
        <dbReference type="ARBA" id="ARBA00006865"/>
    </source>
</evidence>
<accession>A0ABP9BE13</accession>
<comment type="similarity">
    <text evidence="1">Belongs to the glycosyl hydrolase 16 family.</text>
</comment>
<dbReference type="Proteomes" id="UP001501147">
    <property type="component" value="Unassembled WGS sequence"/>
</dbReference>
<dbReference type="InterPro" id="IPR000757">
    <property type="entry name" value="Beta-glucanase-like"/>
</dbReference>
<feature type="domain" description="GH16" evidence="3">
    <location>
        <begin position="39"/>
        <end position="275"/>
    </location>
</feature>
<dbReference type="InterPro" id="IPR050546">
    <property type="entry name" value="Glycosyl_Hydrlase_16"/>
</dbReference>
<dbReference type="Pfam" id="PF00722">
    <property type="entry name" value="Glyco_hydro_16"/>
    <property type="match status" value="1"/>
</dbReference>
<feature type="signal peptide" evidence="2">
    <location>
        <begin position="1"/>
        <end position="23"/>
    </location>
</feature>
<keyword evidence="5" id="KW-1185">Reference proteome</keyword>
<dbReference type="EMBL" id="BAABJV010000023">
    <property type="protein sequence ID" value="GAA4794130.1"/>
    <property type="molecule type" value="Genomic_DNA"/>
</dbReference>
<proteinExistence type="inferred from homology"/>
<dbReference type="Gene3D" id="2.60.120.200">
    <property type="match status" value="1"/>
</dbReference>
<protein>
    <recommendedName>
        <fullName evidence="3">GH16 domain-containing protein</fullName>
    </recommendedName>
</protein>
<gene>
    <name evidence="4" type="ORF">GCM10023329_53380</name>
</gene>
<dbReference type="CDD" id="cd08023">
    <property type="entry name" value="GH16_laminarinase_like"/>
    <property type="match status" value="1"/>
</dbReference>
<evidence type="ECO:0000313" key="4">
    <source>
        <dbReference type="EMBL" id="GAA4794130.1"/>
    </source>
</evidence>
<dbReference type="RefSeq" id="WP_345616043.1">
    <property type="nucleotide sequence ID" value="NZ_BAABJV010000023.1"/>
</dbReference>
<dbReference type="PANTHER" id="PTHR10963:SF55">
    <property type="entry name" value="GLYCOSIDE HYDROLASE FAMILY 16 PROTEIN"/>
    <property type="match status" value="1"/>
</dbReference>
<name>A0ABP9BE13_9ACTN</name>
<reference evidence="5" key="1">
    <citation type="journal article" date="2019" name="Int. J. Syst. Evol. Microbiol.">
        <title>The Global Catalogue of Microorganisms (GCM) 10K type strain sequencing project: providing services to taxonomists for standard genome sequencing and annotation.</title>
        <authorList>
            <consortium name="The Broad Institute Genomics Platform"/>
            <consortium name="The Broad Institute Genome Sequencing Center for Infectious Disease"/>
            <person name="Wu L."/>
            <person name="Ma J."/>
        </authorList>
    </citation>
    <scope>NUCLEOTIDE SEQUENCE [LARGE SCALE GENOMIC DNA]</scope>
    <source>
        <strain evidence="5">JCM 18324</strain>
    </source>
</reference>
<dbReference type="PANTHER" id="PTHR10963">
    <property type="entry name" value="GLYCOSYL HYDROLASE-RELATED"/>
    <property type="match status" value="1"/>
</dbReference>
<evidence type="ECO:0000256" key="2">
    <source>
        <dbReference type="SAM" id="SignalP"/>
    </source>
</evidence>
<dbReference type="PROSITE" id="PS51762">
    <property type="entry name" value="GH16_2"/>
    <property type="match status" value="1"/>
</dbReference>
<organism evidence="4 5">
    <name type="scientific">Streptomyces sanyensis</name>
    <dbReference type="NCBI Taxonomy" id="568869"/>
    <lineage>
        <taxon>Bacteria</taxon>
        <taxon>Bacillati</taxon>
        <taxon>Actinomycetota</taxon>
        <taxon>Actinomycetes</taxon>
        <taxon>Kitasatosporales</taxon>
        <taxon>Streptomycetaceae</taxon>
        <taxon>Streptomyces</taxon>
    </lineage>
</organism>
<evidence type="ECO:0000313" key="5">
    <source>
        <dbReference type="Proteomes" id="UP001501147"/>
    </source>
</evidence>
<evidence type="ECO:0000259" key="3">
    <source>
        <dbReference type="PROSITE" id="PS51762"/>
    </source>
</evidence>
<sequence length="275" mass="30901">MTGGGPLRRAALALLLVLLAACAGDRSAPAPRGGPPAGDDWRTVLAEDFEGDRLDTGRWATCYDWNVDGCTNEGNDELQWYLPGQVSVSDGRLTLTAERRDTRGSDGEVYPWRSGMISTGRDDWYSRPRQTFTYGYFEAAVRIPAEPGMFPAFWLMPASRFTPPEVDIMEFLGTSRQVDMYVHWRDAQGAEQRANGSHGPVDFAARSHVFGLLWEPDRLVWYVDGVERFRATEPEQIPHEPMEVLLNLAVGVPDPPPDQVDSARMTVDWVRVWQR</sequence>